<dbReference type="Pfam" id="PF03221">
    <property type="entry name" value="HTH_Tnp_Tc5"/>
    <property type="match status" value="1"/>
</dbReference>
<keyword evidence="7 16" id="KW-1133">Transmembrane helix</keyword>
<keyword evidence="19" id="KW-1185">Reference proteome</keyword>
<feature type="compositionally biased region" description="Basic and acidic residues" evidence="15">
    <location>
        <begin position="985"/>
        <end position="1018"/>
    </location>
</feature>
<evidence type="ECO:0000313" key="18">
    <source>
        <dbReference type="EMBL" id="KAK0426015.1"/>
    </source>
</evidence>
<organism evidence="18 19">
    <name type="scientific">Steinernema hermaphroditum</name>
    <dbReference type="NCBI Taxonomy" id="289476"/>
    <lineage>
        <taxon>Eukaryota</taxon>
        <taxon>Metazoa</taxon>
        <taxon>Ecdysozoa</taxon>
        <taxon>Nematoda</taxon>
        <taxon>Chromadorea</taxon>
        <taxon>Rhabditida</taxon>
        <taxon>Tylenchina</taxon>
        <taxon>Panagrolaimomorpha</taxon>
        <taxon>Strongyloidoidea</taxon>
        <taxon>Steinernematidae</taxon>
        <taxon>Steinernema</taxon>
    </lineage>
</organism>
<evidence type="ECO:0000256" key="3">
    <source>
        <dbReference type="ARBA" id="ARBA00022692"/>
    </source>
</evidence>
<dbReference type="Pfam" id="PF00001">
    <property type="entry name" value="7tm_1"/>
    <property type="match status" value="1"/>
</dbReference>
<evidence type="ECO:0000256" key="1">
    <source>
        <dbReference type="ARBA" id="ARBA00004651"/>
    </source>
</evidence>
<dbReference type="Pfam" id="PF03184">
    <property type="entry name" value="DDE_1"/>
    <property type="match status" value="1"/>
</dbReference>
<evidence type="ECO:0000256" key="5">
    <source>
        <dbReference type="ARBA" id="ARBA00022771"/>
    </source>
</evidence>
<evidence type="ECO:0000256" key="9">
    <source>
        <dbReference type="ARBA" id="ARBA00023125"/>
    </source>
</evidence>
<sequence length="1213" mass="136152">MEPSKDRGFNPSNVVKLLSMRFPLEQSDQQFNDAEESMCTSIIEYILGVREADESLIFRHQDSDSSNDDESSGEDFAEIEETKRKLTAFKYSRTQMERIVRDYDENGLSFAKIQHQYKMVKSRADFARMRKYVNHFGRLEEAEIKDDLLITFQDWVRKGYHINDRDLHLEALDIARRKNHANFKASTTFIAGFKKRNNIVSRKVTHSSTTKQFVDVEHQKIICQEFRDDMKSLISSHPSKNKIFNSDQTGLKLELRAGRTLAIKGSKHIRVVAQRENALTHSLTLQPVISADGFLHTPVVVCFLERHPPAKFREELAEFQFLHYIHSTSGMMTSDLACNWIADVFLPNGGEDSVLLVDSWTGYSRAMNEFGAQNRQIEFHIIPPHTTGDVQPLDVFFNRQLKAFHRHLTELLCRLRPDFVVSPEFAEVARSLSSDDSGFESDLLQSAEDVEDELASEDELGADDFSLSEDDTSPRHIGRPVTFTISQKEKQLANFLGFEFHRHSSVKTSVYWRCTRRVDLNCPGRIVTDLSGSVVKISNNIHPEHLADSARGSARTAKASLKQMAVELTSMSTDQIVTVEERRSSASLPYPLDACSRDVNTMSPSEGVVGANATPRFECSFTEWSRAPNQPGFLRIFSIISVLTVLVVIVVLGNSLVIAAVLLRRRLRSATGLLILSLAVADLLVGTVILPFSIANEVLNGFWIFGDTWCTMWLTMDIWMCTASIYNLVAISVDRYIAIIKPMHYPMLITKFRARCIVVGVWIGSFLICSPSFIVASSHKKDEEHCKCTPANAGTVYIVFSASSSFYVPMIVVIFVYVRIYIAARAATKSIYSGMMQVTATANVNPKNLLMQNPTALTKGEQLPMLRVHRGSGVAVKNGSTASQSESERPRNAHTSCWSSHSNVALGAQNPPPRPSSTLSRSRSPRRHSDEDRSRLLDREDDQAYRRGSHSASPSRRSTGSVHSLLPSDFDAPPWATSASQFPPIDERHLDDSEASRHLSVEERLPRDAAENDGDVKKVKNGVATPGATTRSVFSRLLRRRAPKRVGCAYEKRLSLEIKAAKTVAIVTGCFIFCWLGFSILYGFNIETNQVLWSIVFWLGYLNSALNPVIYTVFNREFRQRLLTCNHLLFARPQSLTQQNFVSHPSPPKVDLLLQYNSYNSQMRPSTAKFGYSSASAPPYFNATVGASPRVGASPTPQRVPLLDAAPPPYRRS</sequence>
<evidence type="ECO:0000256" key="10">
    <source>
        <dbReference type="ARBA" id="ARBA00023136"/>
    </source>
</evidence>
<evidence type="ECO:0000256" key="8">
    <source>
        <dbReference type="ARBA" id="ARBA00023040"/>
    </source>
</evidence>
<feature type="compositionally biased region" description="Basic and acidic residues" evidence="15">
    <location>
        <begin position="927"/>
        <end position="945"/>
    </location>
</feature>
<dbReference type="InterPro" id="IPR017452">
    <property type="entry name" value="GPCR_Rhodpsn_7TM"/>
</dbReference>
<evidence type="ECO:0000256" key="15">
    <source>
        <dbReference type="SAM" id="MobiDB-lite"/>
    </source>
</evidence>
<evidence type="ECO:0000256" key="6">
    <source>
        <dbReference type="ARBA" id="ARBA00022833"/>
    </source>
</evidence>
<dbReference type="GO" id="GO:0005886">
    <property type="term" value="C:plasma membrane"/>
    <property type="evidence" value="ECO:0007669"/>
    <property type="project" value="UniProtKB-SubCell"/>
</dbReference>
<protein>
    <recommendedName>
        <fullName evidence="17">G-protein coupled receptors family 1 profile domain-containing protein</fullName>
    </recommendedName>
</protein>
<feature type="region of interest" description="Disordered" evidence="15">
    <location>
        <begin position="1188"/>
        <end position="1213"/>
    </location>
</feature>
<feature type="transmembrane region" description="Helical" evidence="16">
    <location>
        <begin position="796"/>
        <end position="822"/>
    </location>
</feature>
<dbReference type="InterPro" id="IPR000276">
    <property type="entry name" value="GPCR_Rhodpsn"/>
</dbReference>
<evidence type="ECO:0000256" key="12">
    <source>
        <dbReference type="ARBA" id="ARBA00023180"/>
    </source>
</evidence>
<proteinExistence type="inferred from homology"/>
<feature type="transmembrane region" description="Helical" evidence="16">
    <location>
        <begin position="712"/>
        <end position="733"/>
    </location>
</feature>
<evidence type="ECO:0000259" key="17">
    <source>
        <dbReference type="PROSITE" id="PS50262"/>
    </source>
</evidence>
<keyword evidence="5" id="KW-0863">Zinc-finger</keyword>
<keyword evidence="9" id="KW-0238">DNA-binding</keyword>
<feature type="compositionally biased region" description="Polar residues" evidence="15">
    <location>
        <begin position="893"/>
        <end position="903"/>
    </location>
</feature>
<dbReference type="PANTHER" id="PTHR24248">
    <property type="entry name" value="ADRENERGIC RECEPTOR-RELATED G-PROTEIN COUPLED RECEPTOR"/>
    <property type="match status" value="1"/>
</dbReference>
<dbReference type="SMART" id="SM01381">
    <property type="entry name" value="7TM_GPCR_Srsx"/>
    <property type="match status" value="1"/>
</dbReference>
<dbReference type="Gene3D" id="1.20.1070.10">
    <property type="entry name" value="Rhodopsin 7-helix transmembrane proteins"/>
    <property type="match status" value="2"/>
</dbReference>
<evidence type="ECO:0000256" key="7">
    <source>
        <dbReference type="ARBA" id="ARBA00022989"/>
    </source>
</evidence>
<dbReference type="Gene3D" id="2.20.25.240">
    <property type="match status" value="1"/>
</dbReference>
<name>A0AA39ILT2_9BILA</name>
<keyword evidence="4" id="KW-0479">Metal-binding</keyword>
<dbReference type="PRINTS" id="PR00237">
    <property type="entry name" value="GPCRRHODOPSN"/>
</dbReference>
<dbReference type="EMBL" id="JAUCMV010000001">
    <property type="protein sequence ID" value="KAK0426015.1"/>
    <property type="molecule type" value="Genomic_DNA"/>
</dbReference>
<keyword evidence="6" id="KW-0862">Zinc</keyword>
<evidence type="ECO:0000256" key="16">
    <source>
        <dbReference type="SAM" id="Phobius"/>
    </source>
</evidence>
<dbReference type="GO" id="GO:0004930">
    <property type="term" value="F:G protein-coupled receptor activity"/>
    <property type="evidence" value="ECO:0007669"/>
    <property type="project" value="UniProtKB-KW"/>
</dbReference>
<feature type="transmembrane region" description="Helical" evidence="16">
    <location>
        <begin position="636"/>
        <end position="663"/>
    </location>
</feature>
<keyword evidence="3 14" id="KW-0812">Transmembrane</keyword>
<dbReference type="SUPFAM" id="SSF81321">
    <property type="entry name" value="Family A G protein-coupled receptor-like"/>
    <property type="match status" value="1"/>
</dbReference>
<accession>A0AA39ILT2</accession>
<feature type="transmembrane region" description="Helical" evidence="16">
    <location>
        <begin position="670"/>
        <end position="692"/>
    </location>
</feature>
<feature type="transmembrane region" description="Helical" evidence="16">
    <location>
        <begin position="754"/>
        <end position="776"/>
    </location>
</feature>
<keyword evidence="2" id="KW-1003">Cell membrane</keyword>
<comment type="caution">
    <text evidence="18">The sequence shown here is derived from an EMBL/GenBank/DDBJ whole genome shotgun (WGS) entry which is preliminary data.</text>
</comment>
<feature type="domain" description="G-protein coupled receptors family 1 profile" evidence="17">
    <location>
        <begin position="653"/>
        <end position="1111"/>
    </location>
</feature>
<dbReference type="PROSITE" id="PS00237">
    <property type="entry name" value="G_PROTEIN_RECEP_F1_1"/>
    <property type="match status" value="1"/>
</dbReference>
<dbReference type="AlphaFoldDB" id="A0AA39ILT2"/>
<feature type="transmembrane region" description="Helical" evidence="16">
    <location>
        <begin position="1091"/>
        <end position="1114"/>
    </location>
</feature>
<keyword evidence="11 14" id="KW-0675">Receptor</keyword>
<evidence type="ECO:0000313" key="19">
    <source>
        <dbReference type="Proteomes" id="UP001175271"/>
    </source>
</evidence>
<dbReference type="Pfam" id="PF04500">
    <property type="entry name" value="FLYWCH"/>
    <property type="match status" value="1"/>
</dbReference>
<dbReference type="GO" id="GO:0003677">
    <property type="term" value="F:DNA binding"/>
    <property type="evidence" value="ECO:0007669"/>
    <property type="project" value="UniProtKB-KW"/>
</dbReference>
<gene>
    <name evidence="18" type="ORF">QR680_009504</name>
</gene>
<dbReference type="PANTHER" id="PTHR24248:SF174">
    <property type="entry name" value="TYRAMINE_OCTOPAMINE RECEPTOR"/>
    <property type="match status" value="1"/>
</dbReference>
<feature type="compositionally biased region" description="Polar residues" evidence="15">
    <location>
        <begin position="950"/>
        <end position="962"/>
    </location>
</feature>
<comment type="subcellular location">
    <subcellularLocation>
        <location evidence="1">Cell membrane</location>
        <topology evidence="1">Multi-pass membrane protein</topology>
    </subcellularLocation>
</comment>
<keyword evidence="10 16" id="KW-0472">Membrane</keyword>
<feature type="region of interest" description="Disordered" evidence="15">
    <location>
        <begin position="875"/>
        <end position="1023"/>
    </location>
</feature>
<dbReference type="GO" id="GO:0008270">
    <property type="term" value="F:zinc ion binding"/>
    <property type="evidence" value="ECO:0007669"/>
    <property type="project" value="UniProtKB-KW"/>
</dbReference>
<dbReference type="InterPro" id="IPR006600">
    <property type="entry name" value="HTH_CenpB_DNA-bd_dom"/>
</dbReference>
<comment type="similarity">
    <text evidence="14">Belongs to the G-protein coupled receptor 1 family.</text>
</comment>
<evidence type="ECO:0000256" key="13">
    <source>
        <dbReference type="ARBA" id="ARBA00023224"/>
    </source>
</evidence>
<evidence type="ECO:0000256" key="2">
    <source>
        <dbReference type="ARBA" id="ARBA00022475"/>
    </source>
</evidence>
<keyword evidence="8 14" id="KW-0297">G-protein coupled receptor</keyword>
<keyword evidence="13 14" id="KW-0807">Transducer</keyword>
<dbReference type="InterPro" id="IPR004875">
    <property type="entry name" value="DDE_SF_endonuclease_dom"/>
</dbReference>
<evidence type="ECO:0000256" key="14">
    <source>
        <dbReference type="RuleBase" id="RU000688"/>
    </source>
</evidence>
<dbReference type="InterPro" id="IPR007588">
    <property type="entry name" value="Znf_FLYWCH"/>
</dbReference>
<evidence type="ECO:0000256" key="4">
    <source>
        <dbReference type="ARBA" id="ARBA00022723"/>
    </source>
</evidence>
<feature type="transmembrane region" description="Helical" evidence="16">
    <location>
        <begin position="1063"/>
        <end position="1085"/>
    </location>
</feature>
<evidence type="ECO:0000256" key="11">
    <source>
        <dbReference type="ARBA" id="ARBA00023170"/>
    </source>
</evidence>
<reference evidence="18" key="1">
    <citation type="submission" date="2023-06" db="EMBL/GenBank/DDBJ databases">
        <title>Genomic analysis of the entomopathogenic nematode Steinernema hermaphroditum.</title>
        <authorList>
            <person name="Schwarz E.M."/>
            <person name="Heppert J.K."/>
            <person name="Baniya A."/>
            <person name="Schwartz H.T."/>
            <person name="Tan C.-H."/>
            <person name="Antoshechkin I."/>
            <person name="Sternberg P.W."/>
            <person name="Goodrich-Blair H."/>
            <person name="Dillman A.R."/>
        </authorList>
    </citation>
    <scope>NUCLEOTIDE SEQUENCE</scope>
    <source>
        <strain evidence="18">PS9179</strain>
        <tissue evidence="18">Whole animal</tissue>
    </source>
</reference>
<dbReference type="PROSITE" id="PS50262">
    <property type="entry name" value="G_PROTEIN_RECEP_F1_2"/>
    <property type="match status" value="1"/>
</dbReference>
<dbReference type="Proteomes" id="UP001175271">
    <property type="component" value="Unassembled WGS sequence"/>
</dbReference>
<keyword evidence="12" id="KW-0325">Glycoprotein</keyword>